<evidence type="ECO:0000256" key="6">
    <source>
        <dbReference type="ARBA" id="ARBA00022825"/>
    </source>
</evidence>
<dbReference type="EMBL" id="JBHSBH010000005">
    <property type="protein sequence ID" value="MFC3995948.1"/>
    <property type="molecule type" value="Genomic_DNA"/>
</dbReference>
<dbReference type="RefSeq" id="WP_378531556.1">
    <property type="nucleotide sequence ID" value="NZ_JBHSBH010000005.1"/>
</dbReference>
<keyword evidence="5" id="KW-0378">Hydrolase</keyword>
<accession>A0ABV8FKR7</accession>
<evidence type="ECO:0000256" key="5">
    <source>
        <dbReference type="ARBA" id="ARBA00022801"/>
    </source>
</evidence>
<dbReference type="SUPFAM" id="SSF53474">
    <property type="entry name" value="alpha/beta-Hydrolases"/>
    <property type="match status" value="1"/>
</dbReference>
<evidence type="ECO:0000256" key="4">
    <source>
        <dbReference type="ARBA" id="ARBA00022670"/>
    </source>
</evidence>
<feature type="domain" description="Peptidase S9 prolyl oligopeptidase catalytic" evidence="8">
    <location>
        <begin position="551"/>
        <end position="762"/>
    </location>
</feature>
<dbReference type="Gene3D" id="3.40.50.1820">
    <property type="entry name" value="alpha/beta hydrolase"/>
    <property type="match status" value="2"/>
</dbReference>
<keyword evidence="11" id="KW-1185">Reference proteome</keyword>
<dbReference type="InterPro" id="IPR051167">
    <property type="entry name" value="Prolyl_oligopep/macrocyclase"/>
</dbReference>
<dbReference type="PROSITE" id="PS00708">
    <property type="entry name" value="PRO_ENDOPEP_SER"/>
    <property type="match status" value="1"/>
</dbReference>
<evidence type="ECO:0000256" key="3">
    <source>
        <dbReference type="ARBA" id="ARBA00011897"/>
    </source>
</evidence>
<dbReference type="EC" id="3.4.21.26" evidence="3"/>
<dbReference type="InterPro" id="IPR002471">
    <property type="entry name" value="Pept_S9_AS"/>
</dbReference>
<dbReference type="PANTHER" id="PTHR42881">
    <property type="entry name" value="PROLYL ENDOPEPTIDASE"/>
    <property type="match status" value="1"/>
</dbReference>
<proteinExistence type="inferred from homology"/>
<evidence type="ECO:0000313" key="11">
    <source>
        <dbReference type="Proteomes" id="UP001595847"/>
    </source>
</evidence>
<reference evidence="11" key="1">
    <citation type="journal article" date="2019" name="Int. J. Syst. Evol. Microbiol.">
        <title>The Global Catalogue of Microorganisms (GCM) 10K type strain sequencing project: providing services to taxonomists for standard genome sequencing and annotation.</title>
        <authorList>
            <consortium name="The Broad Institute Genomics Platform"/>
            <consortium name="The Broad Institute Genome Sequencing Center for Infectious Disease"/>
            <person name="Wu L."/>
            <person name="Ma J."/>
        </authorList>
    </citation>
    <scope>NUCLEOTIDE SEQUENCE [LARGE SCALE GENOMIC DNA]</scope>
    <source>
        <strain evidence="11">TBRC 1826</strain>
    </source>
</reference>
<gene>
    <name evidence="10" type="ORF">ACFOVU_08485</name>
</gene>
<dbReference type="SUPFAM" id="SSF50993">
    <property type="entry name" value="Peptidase/esterase 'gauge' domain"/>
    <property type="match status" value="1"/>
</dbReference>
<evidence type="ECO:0000256" key="7">
    <source>
        <dbReference type="SAM" id="MobiDB-lite"/>
    </source>
</evidence>
<evidence type="ECO:0000259" key="8">
    <source>
        <dbReference type="Pfam" id="PF00326"/>
    </source>
</evidence>
<dbReference type="Pfam" id="PF00326">
    <property type="entry name" value="Peptidase_S9"/>
    <property type="match status" value="1"/>
</dbReference>
<evidence type="ECO:0000259" key="9">
    <source>
        <dbReference type="Pfam" id="PF02897"/>
    </source>
</evidence>
<feature type="region of interest" description="Disordered" evidence="7">
    <location>
        <begin position="447"/>
        <end position="518"/>
    </location>
</feature>
<dbReference type="Pfam" id="PF02897">
    <property type="entry name" value="Peptidase_S9_N"/>
    <property type="match status" value="2"/>
</dbReference>
<comment type="caution">
    <text evidence="10">The sequence shown here is derived from an EMBL/GenBank/DDBJ whole genome shotgun (WGS) entry which is preliminary data.</text>
</comment>
<keyword evidence="6" id="KW-0720">Serine protease</keyword>
<dbReference type="InterPro" id="IPR001375">
    <property type="entry name" value="Peptidase_S9_cat"/>
</dbReference>
<dbReference type="PANTHER" id="PTHR42881:SF2">
    <property type="entry name" value="PROLYL ENDOPEPTIDASE"/>
    <property type="match status" value="1"/>
</dbReference>
<comment type="similarity">
    <text evidence="2">Belongs to the peptidase S9A family.</text>
</comment>
<dbReference type="Proteomes" id="UP001595847">
    <property type="component" value="Unassembled WGS sequence"/>
</dbReference>
<name>A0ABV8FKR7_9ACTN</name>
<feature type="domain" description="Peptidase S9A N-terminal" evidence="9">
    <location>
        <begin position="2"/>
        <end position="88"/>
    </location>
</feature>
<comment type="catalytic activity">
    <reaction evidence="1">
        <text>Hydrolysis of Pro-|-Xaa &gt;&gt; Ala-|-Xaa in oligopeptides.</text>
        <dbReference type="EC" id="3.4.21.26"/>
    </reaction>
</comment>
<dbReference type="PRINTS" id="PR00862">
    <property type="entry name" value="PROLIGOPTASE"/>
</dbReference>
<organism evidence="10 11">
    <name type="scientific">Nocardiopsis sediminis</name>
    <dbReference type="NCBI Taxonomy" id="1778267"/>
    <lineage>
        <taxon>Bacteria</taxon>
        <taxon>Bacillati</taxon>
        <taxon>Actinomycetota</taxon>
        <taxon>Actinomycetes</taxon>
        <taxon>Streptosporangiales</taxon>
        <taxon>Nocardiopsidaceae</taxon>
        <taxon>Nocardiopsis</taxon>
    </lineage>
</organism>
<protein>
    <recommendedName>
        <fullName evidence="3">prolyl oligopeptidase</fullName>
        <ecNumber evidence="3">3.4.21.26</ecNumber>
    </recommendedName>
</protein>
<evidence type="ECO:0000313" key="10">
    <source>
        <dbReference type="EMBL" id="MFC3995948.1"/>
    </source>
</evidence>
<dbReference type="InterPro" id="IPR002470">
    <property type="entry name" value="Peptidase_S9A"/>
</dbReference>
<evidence type="ECO:0000256" key="1">
    <source>
        <dbReference type="ARBA" id="ARBA00001070"/>
    </source>
</evidence>
<sequence>MVDTLHGRDVADPFRWLEAPDSAATRGWLDDRSREFAQAAAGWPLREALASDIRRLVGADLWSPPVWRGGTAFATRRPARADHPALVAVVADHPAPATAGGTQAHSATPTSQNLPVAARPAAVTADSTQAHIISAPTTHGPPGAGHPAAMTTVSAHVRIIFDPAVFDPTGRTTLDAWEPSPDGRFVAVQTSTGGTERGSLRVLATDSGLPVEEPIPGVRYSHVAWLPGDAAAFYYVRRDDGDGRRGVWLHRVARDRQPGPDVLVRACRGRGTVPGVRVLRDRWLLVSESHGTGHRNDLWISDLRAGAAAAPSWRTVQEGTDTETDADIGPDGVLYLRTTLGAPRRRICAADPAVPSPDRWREVVAEDPGATLDGFAAAGRPGSPELLVVRTRLGISELTAHDPADGSVLRRIALPGEGMVTRLEPGADGTAHFCYADVATQQTVHVLAPGGDRPRPWPGRDAVPAARTEPRRGTARRSPDGTQGPMTRPQPDDEDGSSPADPTVHRHTTTCTSPDGTRVPVTVFGAAGAGGPGPTILHAYGGFGRPRQFGFSATVLAWLRAGGRYAVAHVRGGGDAGRDWHLRGARRNKIRAVQDLVAAADALVAEGACSRAQLCLSGGSAGGLLVLAAAVLRPDVAGSVIASAPLADMARFERLGLGAMWTREFGTATDPGDFAALMAYSPYHVALAGRGRRYPAVLLTGFHGDTRTDAAHPRKMCAALQDATAPDGGPILLRYERDVGHGPRAVTKAIDLAADAHAFAAARTGLSPGR</sequence>
<feature type="domain" description="Peptidase S9A N-terminal" evidence="9">
    <location>
        <begin position="156"/>
        <end position="424"/>
    </location>
</feature>
<evidence type="ECO:0000256" key="2">
    <source>
        <dbReference type="ARBA" id="ARBA00005228"/>
    </source>
</evidence>
<dbReference type="Gene3D" id="2.130.10.120">
    <property type="entry name" value="Prolyl oligopeptidase, N-terminal domain"/>
    <property type="match status" value="1"/>
</dbReference>
<keyword evidence="4" id="KW-0645">Protease</keyword>
<dbReference type="InterPro" id="IPR023302">
    <property type="entry name" value="Pept_S9A_N"/>
</dbReference>
<dbReference type="InterPro" id="IPR029058">
    <property type="entry name" value="AB_hydrolase_fold"/>
</dbReference>